<dbReference type="EMBL" id="JBHLYR010000025">
    <property type="protein sequence ID" value="MFB9991914.1"/>
    <property type="molecule type" value="Genomic_DNA"/>
</dbReference>
<evidence type="ECO:0000313" key="2">
    <source>
        <dbReference type="Proteomes" id="UP001589733"/>
    </source>
</evidence>
<organism evidence="1 2">
    <name type="scientific">Deinococcus oregonensis</name>
    <dbReference type="NCBI Taxonomy" id="1805970"/>
    <lineage>
        <taxon>Bacteria</taxon>
        <taxon>Thermotogati</taxon>
        <taxon>Deinococcota</taxon>
        <taxon>Deinococci</taxon>
        <taxon>Deinococcales</taxon>
        <taxon>Deinococcaceae</taxon>
        <taxon>Deinococcus</taxon>
    </lineage>
</organism>
<protein>
    <submittedName>
        <fullName evidence="1">Uncharacterized protein</fullName>
    </submittedName>
</protein>
<reference evidence="1 2" key="1">
    <citation type="submission" date="2024-09" db="EMBL/GenBank/DDBJ databases">
        <authorList>
            <person name="Sun Q."/>
            <person name="Mori K."/>
        </authorList>
    </citation>
    <scope>NUCLEOTIDE SEQUENCE [LARGE SCALE GENOMIC DNA]</scope>
    <source>
        <strain evidence="1 2">JCM 13503</strain>
    </source>
</reference>
<comment type="caution">
    <text evidence="1">The sequence shown here is derived from an EMBL/GenBank/DDBJ whole genome shotgun (WGS) entry which is preliminary data.</text>
</comment>
<sequence>MDEALLPFPPPQPVLRVRSGRLETVDGWPIYRFVPYGAALQSGIKPPVVPWADQWPPYIQSWVSQYLPLPPASSETPLLQRRLRLQGRPGAHNPVQQALYQGWPLYVFSQDAPGDTPQGLVAGQFELVTIDVPPLTDPGVGWPDYYGGP</sequence>
<name>A0ABV6AWM5_9DEIO</name>
<accession>A0ABV6AWM5</accession>
<evidence type="ECO:0000313" key="1">
    <source>
        <dbReference type="EMBL" id="MFB9991914.1"/>
    </source>
</evidence>
<dbReference type="RefSeq" id="WP_380007847.1">
    <property type="nucleotide sequence ID" value="NZ_JBHLYR010000025.1"/>
</dbReference>
<proteinExistence type="predicted"/>
<keyword evidence="2" id="KW-1185">Reference proteome</keyword>
<gene>
    <name evidence="1" type="ORF">ACFFLM_08035</name>
</gene>
<dbReference type="Proteomes" id="UP001589733">
    <property type="component" value="Unassembled WGS sequence"/>
</dbReference>